<name>A0A5M3MY51_CONPW</name>
<dbReference type="OMA" id="PEEWYTD"/>
<dbReference type="GO" id="GO:0006629">
    <property type="term" value="P:lipid metabolic process"/>
    <property type="evidence" value="ECO:0007669"/>
    <property type="project" value="InterPro"/>
</dbReference>
<feature type="transmembrane region" description="Helical" evidence="6">
    <location>
        <begin position="6"/>
        <end position="26"/>
    </location>
</feature>
<evidence type="ECO:0000256" key="2">
    <source>
        <dbReference type="ARBA" id="ARBA00007742"/>
    </source>
</evidence>
<organism evidence="8 9">
    <name type="scientific">Coniophora puteana (strain RWD-64-598)</name>
    <name type="common">Brown rot fungus</name>
    <dbReference type="NCBI Taxonomy" id="741705"/>
    <lineage>
        <taxon>Eukaryota</taxon>
        <taxon>Fungi</taxon>
        <taxon>Dikarya</taxon>
        <taxon>Basidiomycota</taxon>
        <taxon>Agaricomycotina</taxon>
        <taxon>Agaricomycetes</taxon>
        <taxon>Agaricomycetidae</taxon>
        <taxon>Boletales</taxon>
        <taxon>Coniophorineae</taxon>
        <taxon>Coniophoraceae</taxon>
        <taxon>Coniophora</taxon>
    </lineage>
</organism>
<evidence type="ECO:0000256" key="1">
    <source>
        <dbReference type="ARBA" id="ARBA00004141"/>
    </source>
</evidence>
<proteinExistence type="inferred from homology"/>
<keyword evidence="9" id="KW-1185">Reference proteome</keyword>
<gene>
    <name evidence="8" type="ORF">CONPUDRAFT_163036</name>
</gene>
<dbReference type="AlphaFoldDB" id="A0A5M3MY51"/>
<dbReference type="KEGG" id="cput:CONPUDRAFT_163036"/>
<keyword evidence="5 6" id="KW-0472">Membrane</keyword>
<comment type="similarity">
    <text evidence="2">Belongs to the steroid 5-alpha reductase family.</text>
</comment>
<reference evidence="9" key="1">
    <citation type="journal article" date="2012" name="Science">
        <title>The Paleozoic origin of enzymatic lignin decomposition reconstructed from 31 fungal genomes.</title>
        <authorList>
            <person name="Floudas D."/>
            <person name="Binder M."/>
            <person name="Riley R."/>
            <person name="Barry K."/>
            <person name="Blanchette R.A."/>
            <person name="Henrissat B."/>
            <person name="Martinez A.T."/>
            <person name="Otillar R."/>
            <person name="Spatafora J.W."/>
            <person name="Yadav J.S."/>
            <person name="Aerts A."/>
            <person name="Benoit I."/>
            <person name="Boyd A."/>
            <person name="Carlson A."/>
            <person name="Copeland A."/>
            <person name="Coutinho P.M."/>
            <person name="de Vries R.P."/>
            <person name="Ferreira P."/>
            <person name="Findley K."/>
            <person name="Foster B."/>
            <person name="Gaskell J."/>
            <person name="Glotzer D."/>
            <person name="Gorecki P."/>
            <person name="Heitman J."/>
            <person name="Hesse C."/>
            <person name="Hori C."/>
            <person name="Igarashi K."/>
            <person name="Jurgens J.A."/>
            <person name="Kallen N."/>
            <person name="Kersten P."/>
            <person name="Kohler A."/>
            <person name="Kuees U."/>
            <person name="Kumar T.K.A."/>
            <person name="Kuo A."/>
            <person name="LaButti K."/>
            <person name="Larrondo L.F."/>
            <person name="Lindquist E."/>
            <person name="Ling A."/>
            <person name="Lombard V."/>
            <person name="Lucas S."/>
            <person name="Lundell T."/>
            <person name="Martin R."/>
            <person name="McLaughlin D.J."/>
            <person name="Morgenstern I."/>
            <person name="Morin E."/>
            <person name="Murat C."/>
            <person name="Nagy L.G."/>
            <person name="Nolan M."/>
            <person name="Ohm R.A."/>
            <person name="Patyshakuliyeva A."/>
            <person name="Rokas A."/>
            <person name="Ruiz-Duenas F.J."/>
            <person name="Sabat G."/>
            <person name="Salamov A."/>
            <person name="Samejima M."/>
            <person name="Schmutz J."/>
            <person name="Slot J.C."/>
            <person name="St John F."/>
            <person name="Stenlid J."/>
            <person name="Sun H."/>
            <person name="Sun S."/>
            <person name="Syed K."/>
            <person name="Tsang A."/>
            <person name="Wiebenga A."/>
            <person name="Young D."/>
            <person name="Pisabarro A."/>
            <person name="Eastwood D.C."/>
            <person name="Martin F."/>
            <person name="Cullen D."/>
            <person name="Grigoriev I.V."/>
            <person name="Hibbett D.S."/>
        </authorList>
    </citation>
    <scope>NUCLEOTIDE SEQUENCE [LARGE SCALE GENOMIC DNA]</scope>
    <source>
        <strain evidence="9">RWD-64-598 SS2</strain>
    </source>
</reference>
<accession>A0A5M3MY51</accession>
<dbReference type="Proteomes" id="UP000053558">
    <property type="component" value="Unassembled WGS sequence"/>
</dbReference>
<dbReference type="GO" id="GO:0016627">
    <property type="term" value="F:oxidoreductase activity, acting on the CH-CH group of donors"/>
    <property type="evidence" value="ECO:0007669"/>
    <property type="project" value="InterPro"/>
</dbReference>
<dbReference type="InterPro" id="IPR001104">
    <property type="entry name" value="3-oxo-5_a-steroid_4-DH_C"/>
</dbReference>
<evidence type="ECO:0000256" key="5">
    <source>
        <dbReference type="ARBA" id="ARBA00023136"/>
    </source>
</evidence>
<feature type="transmembrane region" description="Helical" evidence="6">
    <location>
        <begin position="151"/>
        <end position="168"/>
    </location>
</feature>
<protein>
    <recommendedName>
        <fullName evidence="7">3-oxo-5-alpha-steroid 4-dehydrogenase C-terminal domain-containing protein</fullName>
    </recommendedName>
</protein>
<comment type="subcellular location">
    <subcellularLocation>
        <location evidence="1">Membrane</location>
        <topology evidence="1">Multi-pass membrane protein</topology>
    </subcellularLocation>
</comment>
<dbReference type="PROSITE" id="PS50244">
    <property type="entry name" value="S5A_REDUCTASE"/>
    <property type="match status" value="1"/>
</dbReference>
<sequence>MTHPLYDVGRMCLFFIPSLFCPLTFFSDAPFGRFARSGNSIFILDGIKVWIVMELVAPTALLYSLIYRPLSAGESSLPLSGPQLLVVSLFLVHYFHRAIISPLRTPSRSKSHAGILLSGSSFNSFNGTLLGTYLSSDFAHAYLKDAFSRPSFWVGVAVWALGFWYNIVHDEVLLDLRRHAQAKGKAKKGALDAENKDYYAIPHGYLYRWISYPNYLCEWIEWIGWAAAGAPLPEFSSFGSVLRTILPPWIMVWGAVVLMLPRAYRGHVWYHEKFPEYPKDRKAVIPYIY</sequence>
<dbReference type="InterPro" id="IPR039357">
    <property type="entry name" value="SRD5A/TECR"/>
</dbReference>
<dbReference type="GeneID" id="19204835"/>
<comment type="caution">
    <text evidence="8">The sequence shown here is derived from an EMBL/GenBank/DDBJ whole genome shotgun (WGS) entry which is preliminary data.</text>
</comment>
<dbReference type="RefSeq" id="XP_007765629.1">
    <property type="nucleotide sequence ID" value="XM_007767439.1"/>
</dbReference>
<dbReference type="PANTHER" id="PTHR10556">
    <property type="entry name" value="3-OXO-5-ALPHA-STEROID 4-DEHYDROGENASE"/>
    <property type="match status" value="1"/>
</dbReference>
<dbReference type="Pfam" id="PF02544">
    <property type="entry name" value="Steroid_dh"/>
    <property type="match status" value="1"/>
</dbReference>
<evidence type="ECO:0000313" key="8">
    <source>
        <dbReference type="EMBL" id="EIW83704.1"/>
    </source>
</evidence>
<keyword evidence="3 6" id="KW-0812">Transmembrane</keyword>
<evidence type="ECO:0000259" key="7">
    <source>
        <dbReference type="Pfam" id="PF02544"/>
    </source>
</evidence>
<evidence type="ECO:0000313" key="9">
    <source>
        <dbReference type="Proteomes" id="UP000053558"/>
    </source>
</evidence>
<evidence type="ECO:0000256" key="6">
    <source>
        <dbReference type="SAM" id="Phobius"/>
    </source>
</evidence>
<feature type="domain" description="3-oxo-5-alpha-steroid 4-dehydrogenase C-terminal" evidence="7">
    <location>
        <begin position="116"/>
        <end position="289"/>
    </location>
</feature>
<keyword evidence="4 6" id="KW-1133">Transmembrane helix</keyword>
<evidence type="ECO:0000256" key="3">
    <source>
        <dbReference type="ARBA" id="ARBA00022692"/>
    </source>
</evidence>
<feature type="transmembrane region" description="Helical" evidence="6">
    <location>
        <begin position="47"/>
        <end position="67"/>
    </location>
</feature>
<dbReference type="OrthoDB" id="5788137at2759"/>
<dbReference type="Gene3D" id="1.20.120.1630">
    <property type="match status" value="1"/>
</dbReference>
<evidence type="ECO:0000256" key="4">
    <source>
        <dbReference type="ARBA" id="ARBA00022989"/>
    </source>
</evidence>
<dbReference type="EMBL" id="JH711575">
    <property type="protein sequence ID" value="EIW83704.1"/>
    <property type="molecule type" value="Genomic_DNA"/>
</dbReference>
<dbReference type="PANTHER" id="PTHR10556:SF43">
    <property type="entry name" value="STEROID 5-ALPHA-REDUCTASE DET2"/>
    <property type="match status" value="1"/>
</dbReference>
<dbReference type="GO" id="GO:0016020">
    <property type="term" value="C:membrane"/>
    <property type="evidence" value="ECO:0007669"/>
    <property type="project" value="UniProtKB-SubCell"/>
</dbReference>
<feature type="transmembrane region" description="Helical" evidence="6">
    <location>
        <begin position="79"/>
        <end position="100"/>
    </location>
</feature>